<name>A0A8J6TR42_9FIRM</name>
<dbReference type="AlphaFoldDB" id="A0A8J6TR42"/>
<organism evidence="1 2">
    <name type="scientific">Massiliimalia timonensis</name>
    <dbReference type="NCBI Taxonomy" id="1987501"/>
    <lineage>
        <taxon>Bacteria</taxon>
        <taxon>Bacillati</taxon>
        <taxon>Bacillota</taxon>
        <taxon>Clostridia</taxon>
        <taxon>Eubacteriales</taxon>
        <taxon>Oscillospiraceae</taxon>
        <taxon>Massiliimalia</taxon>
    </lineage>
</organism>
<proteinExistence type="predicted"/>
<accession>A0A8J6TR42</accession>
<gene>
    <name evidence="1" type="ORF">H8702_12395</name>
</gene>
<keyword evidence="2" id="KW-1185">Reference proteome</keyword>
<protein>
    <submittedName>
        <fullName evidence="1">Uncharacterized protein</fullName>
    </submittedName>
</protein>
<reference evidence="1" key="1">
    <citation type="submission" date="2020-08" db="EMBL/GenBank/DDBJ databases">
        <title>Genome public.</title>
        <authorList>
            <person name="Liu C."/>
            <person name="Sun Q."/>
        </authorList>
    </citation>
    <scope>NUCLEOTIDE SEQUENCE</scope>
    <source>
        <strain evidence="1">NSJ-15</strain>
    </source>
</reference>
<comment type="caution">
    <text evidence="1">The sequence shown here is derived from an EMBL/GenBank/DDBJ whole genome shotgun (WGS) entry which is preliminary data.</text>
</comment>
<evidence type="ECO:0000313" key="1">
    <source>
        <dbReference type="EMBL" id="MBC8611889.1"/>
    </source>
</evidence>
<dbReference type="Proteomes" id="UP000632659">
    <property type="component" value="Unassembled WGS sequence"/>
</dbReference>
<dbReference type="EMBL" id="JACRTL010000009">
    <property type="protein sequence ID" value="MBC8611889.1"/>
    <property type="molecule type" value="Genomic_DNA"/>
</dbReference>
<sequence>MKKSKCSFFLYFQSVPYFRTSPADRRDTGLSVTDAQVEQILAGKDCSMDKTVKEIIQR</sequence>
<evidence type="ECO:0000313" key="2">
    <source>
        <dbReference type="Proteomes" id="UP000632659"/>
    </source>
</evidence>